<dbReference type="EMBL" id="BQKI01000074">
    <property type="protein sequence ID" value="GJN19923.1"/>
    <property type="molecule type" value="Genomic_DNA"/>
</dbReference>
<dbReference type="AlphaFoldDB" id="A0AAV5EBF5"/>
<dbReference type="EMBL" id="BQKI01000074">
    <property type="protein sequence ID" value="GJN19925.1"/>
    <property type="molecule type" value="Genomic_DNA"/>
</dbReference>
<keyword evidence="3" id="KW-1185">Reference proteome</keyword>
<evidence type="ECO:0000313" key="1">
    <source>
        <dbReference type="EMBL" id="GJN19923.1"/>
    </source>
</evidence>
<reference evidence="2" key="2">
    <citation type="submission" date="2021-12" db="EMBL/GenBank/DDBJ databases">
        <title>Resequencing data analysis of finger millet.</title>
        <authorList>
            <person name="Hatakeyama M."/>
            <person name="Aluri S."/>
            <person name="Balachadran M.T."/>
            <person name="Sivarajan S.R."/>
            <person name="Poveda L."/>
            <person name="Shimizu-Inatsugi R."/>
            <person name="Schlapbach R."/>
            <person name="Sreeman S.M."/>
            <person name="Shimizu K.K."/>
        </authorList>
    </citation>
    <scope>NUCLEOTIDE SEQUENCE</scope>
</reference>
<name>A0AAV5EBF5_ELECO</name>
<organism evidence="2 3">
    <name type="scientific">Eleusine coracana subsp. coracana</name>
    <dbReference type="NCBI Taxonomy" id="191504"/>
    <lineage>
        <taxon>Eukaryota</taxon>
        <taxon>Viridiplantae</taxon>
        <taxon>Streptophyta</taxon>
        <taxon>Embryophyta</taxon>
        <taxon>Tracheophyta</taxon>
        <taxon>Spermatophyta</taxon>
        <taxon>Magnoliopsida</taxon>
        <taxon>Liliopsida</taxon>
        <taxon>Poales</taxon>
        <taxon>Poaceae</taxon>
        <taxon>PACMAD clade</taxon>
        <taxon>Chloridoideae</taxon>
        <taxon>Cynodonteae</taxon>
        <taxon>Eleusininae</taxon>
        <taxon>Eleusine</taxon>
    </lineage>
</organism>
<protein>
    <submittedName>
        <fullName evidence="2">Uncharacterized protein</fullName>
    </submittedName>
</protein>
<evidence type="ECO:0000313" key="3">
    <source>
        <dbReference type="Proteomes" id="UP001054889"/>
    </source>
</evidence>
<proteinExistence type="predicted"/>
<gene>
    <name evidence="2" type="primary">gb07242</name>
    <name evidence="1" type="synonym">gb07239</name>
    <name evidence="1" type="ORF">PR202_gb07239</name>
    <name evidence="2" type="ORF">PR202_gb07242</name>
</gene>
<comment type="caution">
    <text evidence="2">The sequence shown here is derived from an EMBL/GenBank/DDBJ whole genome shotgun (WGS) entry which is preliminary data.</text>
</comment>
<accession>A0AAV5EBF5</accession>
<sequence>MGVWLIWKHRNACVFEGGSPCISRLLQELRDEFHLWCMAGAKSLATLRAGIVGQPS</sequence>
<evidence type="ECO:0000313" key="2">
    <source>
        <dbReference type="EMBL" id="GJN19925.1"/>
    </source>
</evidence>
<reference evidence="2" key="1">
    <citation type="journal article" date="2018" name="DNA Res.">
        <title>Multiple hybrid de novo genome assembly of finger millet, an orphan allotetraploid crop.</title>
        <authorList>
            <person name="Hatakeyama M."/>
            <person name="Aluri S."/>
            <person name="Balachadran M.T."/>
            <person name="Sivarajan S.R."/>
            <person name="Patrignani A."/>
            <person name="Gruter S."/>
            <person name="Poveda L."/>
            <person name="Shimizu-Inatsugi R."/>
            <person name="Baeten J."/>
            <person name="Francoijs K.J."/>
            <person name="Nataraja K.N."/>
            <person name="Reddy Y.A.N."/>
            <person name="Phadnis S."/>
            <person name="Ravikumar R.L."/>
            <person name="Schlapbach R."/>
            <person name="Sreeman S.M."/>
            <person name="Shimizu K.K."/>
        </authorList>
    </citation>
    <scope>NUCLEOTIDE SEQUENCE</scope>
</reference>
<dbReference type="Proteomes" id="UP001054889">
    <property type="component" value="Unassembled WGS sequence"/>
</dbReference>